<reference evidence="3 4" key="1">
    <citation type="submission" date="2020-04" db="EMBL/GenBank/DDBJ databases">
        <authorList>
            <person name="De Canck E."/>
        </authorList>
    </citation>
    <scope>NUCLEOTIDE SEQUENCE [LARGE SCALE GENOMIC DNA]</scope>
    <source>
        <strain evidence="3 4">LMG 26858</strain>
    </source>
</reference>
<feature type="compositionally biased region" description="Polar residues" evidence="1">
    <location>
        <begin position="1"/>
        <end position="11"/>
    </location>
</feature>
<dbReference type="SUPFAM" id="SSF51126">
    <property type="entry name" value="Pectin lyase-like"/>
    <property type="match status" value="1"/>
</dbReference>
<feature type="compositionally biased region" description="Low complexity" evidence="1">
    <location>
        <begin position="12"/>
        <end position="24"/>
    </location>
</feature>
<feature type="region of interest" description="Disordered" evidence="1">
    <location>
        <begin position="1"/>
        <end position="24"/>
    </location>
</feature>
<protein>
    <recommendedName>
        <fullName evidence="2">Rhamnogalacturonase A/B/Epimerase-like pectate lyase domain-containing protein</fullName>
    </recommendedName>
</protein>
<evidence type="ECO:0000259" key="2">
    <source>
        <dbReference type="Pfam" id="PF12708"/>
    </source>
</evidence>
<sequence>MGIQMTTEIGIQQQSQGAQADLAADDPTLRQELESSSGSSMVGFLQRGMGAVARPVEKKLQDFISVYDFGADGKGQIDDTAAINAALQAAFAAKLPLNLGGGTFKVDDPAGLGYAILNPGVSVYGAGKQNSVIVPAATMPNTSQIMLVKPAANVPLDFLYMRDFMIYPGWSGTVRGRSAIKFDTTQTTNAGCVHLRGLHLMPGNYYSIDWVNDGAVNAQGCPSNSVIEGCSIWDGLLFTDAGDNIRIVDNAILTTEGSFRPGVQFTAVHAGGGVAGGLHIARNAGNCDGGLLLMHAGHMPSIVGNNYEQSKGSGSGNGAMIDLAGDVRQIGGAIVSGNFFGVFGTSTAASAIRIGNVVGAHVEKNRMISGKTVAVGIAVTSDALETRLGANQISTMFSTPIASAGPGTSGVTLALYPQNGFVNAGGGNANASFCKGTTGEIQLAGFVVHPTGVSATTQICQLPPGFRPLLSQTAIAYALVNGLPGTCAVHIDTQGNVKIDPVGLVTQVSLAGISFLTTSVISSNA</sequence>
<evidence type="ECO:0000313" key="4">
    <source>
        <dbReference type="Proteomes" id="UP000494117"/>
    </source>
</evidence>
<keyword evidence="4" id="KW-1185">Reference proteome</keyword>
<dbReference type="InterPro" id="IPR012334">
    <property type="entry name" value="Pectin_lyas_fold"/>
</dbReference>
<proteinExistence type="predicted"/>
<dbReference type="InterPro" id="IPR011050">
    <property type="entry name" value="Pectin_lyase_fold/virulence"/>
</dbReference>
<dbReference type="Proteomes" id="UP000494117">
    <property type="component" value="Unassembled WGS sequence"/>
</dbReference>
<gene>
    <name evidence="3" type="ORF">LMG26858_01226</name>
</gene>
<dbReference type="EMBL" id="CADILG010000005">
    <property type="protein sequence ID" value="CAB3841494.1"/>
    <property type="molecule type" value="Genomic_DNA"/>
</dbReference>
<accession>A0A6S7CC90</accession>
<evidence type="ECO:0000256" key="1">
    <source>
        <dbReference type="SAM" id="MobiDB-lite"/>
    </source>
</evidence>
<name>A0A6S7CC90_9BURK</name>
<dbReference type="InterPro" id="IPR024535">
    <property type="entry name" value="RHGA/B-epi-like_pectate_lyase"/>
</dbReference>
<organism evidence="3 4">
    <name type="scientific">Achromobacter anxifer</name>
    <dbReference type="NCBI Taxonomy" id="1287737"/>
    <lineage>
        <taxon>Bacteria</taxon>
        <taxon>Pseudomonadati</taxon>
        <taxon>Pseudomonadota</taxon>
        <taxon>Betaproteobacteria</taxon>
        <taxon>Burkholderiales</taxon>
        <taxon>Alcaligenaceae</taxon>
        <taxon>Achromobacter</taxon>
    </lineage>
</organism>
<dbReference type="Gene3D" id="2.160.20.10">
    <property type="entry name" value="Single-stranded right-handed beta-helix, Pectin lyase-like"/>
    <property type="match status" value="1"/>
</dbReference>
<evidence type="ECO:0000313" key="3">
    <source>
        <dbReference type="EMBL" id="CAB3841494.1"/>
    </source>
</evidence>
<feature type="domain" description="Rhamnogalacturonase A/B/Epimerase-like pectate lyase" evidence="2">
    <location>
        <begin position="63"/>
        <end position="143"/>
    </location>
</feature>
<dbReference type="AlphaFoldDB" id="A0A6S7CC90"/>
<dbReference type="Pfam" id="PF12708">
    <property type="entry name" value="Pect-lyase_RHGA_epim"/>
    <property type="match status" value="1"/>
</dbReference>